<accession>A0A1M6GID4</accession>
<proteinExistence type="predicted"/>
<dbReference type="Pfam" id="PF00482">
    <property type="entry name" value="T2SSF"/>
    <property type="match status" value="1"/>
</dbReference>
<evidence type="ECO:0000256" key="2">
    <source>
        <dbReference type="ARBA" id="ARBA00022475"/>
    </source>
</evidence>
<dbReference type="OrthoDB" id="9793966at2"/>
<feature type="transmembrane region" description="Helical" evidence="6">
    <location>
        <begin position="265"/>
        <end position="286"/>
    </location>
</feature>
<evidence type="ECO:0000313" key="8">
    <source>
        <dbReference type="EMBL" id="SHJ09725.1"/>
    </source>
</evidence>
<evidence type="ECO:0000313" key="9">
    <source>
        <dbReference type="Proteomes" id="UP000324781"/>
    </source>
</evidence>
<gene>
    <name evidence="8" type="ORF">SAMN05444373_102421</name>
</gene>
<keyword evidence="2" id="KW-1003">Cell membrane</keyword>
<dbReference type="EMBL" id="FQZP01000024">
    <property type="protein sequence ID" value="SHJ09725.1"/>
    <property type="molecule type" value="Genomic_DNA"/>
</dbReference>
<keyword evidence="9" id="KW-1185">Reference proteome</keyword>
<dbReference type="PANTHER" id="PTHR35007:SF2">
    <property type="entry name" value="PILUS ASSEMBLE PROTEIN"/>
    <property type="match status" value="1"/>
</dbReference>
<dbReference type="Proteomes" id="UP000324781">
    <property type="component" value="Unassembled WGS sequence"/>
</dbReference>
<dbReference type="AlphaFoldDB" id="A0A1M6GID4"/>
<feature type="transmembrane region" description="Helical" evidence="6">
    <location>
        <begin position="116"/>
        <end position="135"/>
    </location>
</feature>
<keyword evidence="3 6" id="KW-0812">Transmembrane</keyword>
<sequence>MQTFCLLTALGAGAFYAVIHLWQQSSYREYLEPLDQKQHFYKPFLAGALWLVDRVGLKGAGRYFEWLHQKVVMLHGSRYAAFYMQIHWAAKVFYLFLGMVLAGLIGFLGGAEGNEWYAIVPGSGIGLFFLADKILDDQYRKKVMNIQRDFPDFVTNLVLLVNAGLSIRQAIERIVRERGGETPLYRELQITLNDIGAGLTEQQAYTDFSERCKIKEITNFVGIILQSMKLGGGQMLYELKRLGVECWDMRKNVARQMGEAASSKLMLPLMLMFIAIIMICMMPALMELGNAF</sequence>
<dbReference type="RefSeq" id="WP_149678757.1">
    <property type="nucleotide sequence ID" value="NZ_DAONMB010000002.1"/>
</dbReference>
<keyword evidence="5 6" id="KW-0472">Membrane</keyword>
<name>A0A1M6GID4_9FIRM</name>
<evidence type="ECO:0000256" key="3">
    <source>
        <dbReference type="ARBA" id="ARBA00022692"/>
    </source>
</evidence>
<evidence type="ECO:0000256" key="1">
    <source>
        <dbReference type="ARBA" id="ARBA00004651"/>
    </source>
</evidence>
<protein>
    <submittedName>
        <fullName evidence="8">Tight adherence protein C</fullName>
    </submittedName>
</protein>
<reference evidence="8 9" key="1">
    <citation type="submission" date="2016-11" db="EMBL/GenBank/DDBJ databases">
        <authorList>
            <person name="Varghese N."/>
            <person name="Submissions S."/>
        </authorList>
    </citation>
    <scope>NUCLEOTIDE SEQUENCE [LARGE SCALE GENOMIC DNA]</scope>
    <source>
        <strain evidence="8 9">DSM 19027</strain>
    </source>
</reference>
<evidence type="ECO:0000259" key="7">
    <source>
        <dbReference type="Pfam" id="PF00482"/>
    </source>
</evidence>
<organism evidence="8 9">
    <name type="scientific">Thermoclostridium caenicola</name>
    <dbReference type="NCBI Taxonomy" id="659425"/>
    <lineage>
        <taxon>Bacteria</taxon>
        <taxon>Bacillati</taxon>
        <taxon>Bacillota</taxon>
        <taxon>Clostridia</taxon>
        <taxon>Eubacteriales</taxon>
        <taxon>Oscillospiraceae</taxon>
        <taxon>Thermoclostridium</taxon>
    </lineage>
</organism>
<evidence type="ECO:0000256" key="4">
    <source>
        <dbReference type="ARBA" id="ARBA00022989"/>
    </source>
</evidence>
<dbReference type="GO" id="GO:0005886">
    <property type="term" value="C:plasma membrane"/>
    <property type="evidence" value="ECO:0007669"/>
    <property type="project" value="UniProtKB-SubCell"/>
</dbReference>
<comment type="subcellular location">
    <subcellularLocation>
        <location evidence="1">Cell membrane</location>
        <topology evidence="1">Multi-pass membrane protein</topology>
    </subcellularLocation>
</comment>
<evidence type="ECO:0000256" key="6">
    <source>
        <dbReference type="SAM" id="Phobius"/>
    </source>
</evidence>
<feature type="domain" description="Type II secretion system protein GspF" evidence="7">
    <location>
        <begin position="153"/>
        <end position="283"/>
    </location>
</feature>
<feature type="transmembrane region" description="Helical" evidence="6">
    <location>
        <begin position="92"/>
        <end position="110"/>
    </location>
</feature>
<evidence type="ECO:0000256" key="5">
    <source>
        <dbReference type="ARBA" id="ARBA00023136"/>
    </source>
</evidence>
<dbReference type="PANTHER" id="PTHR35007">
    <property type="entry name" value="INTEGRAL MEMBRANE PROTEIN-RELATED"/>
    <property type="match status" value="1"/>
</dbReference>
<dbReference type="InterPro" id="IPR018076">
    <property type="entry name" value="T2SS_GspF_dom"/>
</dbReference>
<keyword evidence="4 6" id="KW-1133">Transmembrane helix</keyword>